<evidence type="ECO:0000259" key="5">
    <source>
        <dbReference type="PROSITE" id="PS51319"/>
    </source>
</evidence>
<reference evidence="6" key="2">
    <citation type="submission" date="2018-10" db="UniProtKB">
        <authorList>
            <consortium name="EnsemblPlants"/>
        </authorList>
    </citation>
    <scope>IDENTIFICATION</scope>
</reference>
<feature type="compositionally biased region" description="Polar residues" evidence="4">
    <location>
        <begin position="447"/>
        <end position="457"/>
    </location>
</feature>
<dbReference type="InterPro" id="IPR003617">
    <property type="entry name" value="TFIIS/CRSP70_N_sub"/>
</dbReference>
<dbReference type="InterPro" id="IPR035441">
    <property type="entry name" value="TFIIS/LEDGF_dom_sf"/>
</dbReference>
<accession>A0A3B6QI88</accession>
<dbReference type="OrthoDB" id="1917005at2759"/>
<dbReference type="CDD" id="cd00183">
    <property type="entry name" value="TFIIS_I"/>
    <property type="match status" value="1"/>
</dbReference>
<dbReference type="Gramene" id="TraesCS6D02G288500.2">
    <property type="protein sequence ID" value="TraesCS6D02G288500.2"/>
    <property type="gene ID" value="TraesCS6D02G288500"/>
</dbReference>
<feature type="region of interest" description="Disordered" evidence="4">
    <location>
        <begin position="1078"/>
        <end position="1100"/>
    </location>
</feature>
<sequence>MHAAVQSGGRSPKRLNSPSSAQQKSGLDDGQNCILSKGKKRERVEQGIDPATRDRDRPLKVEEGELGNLKAENMKHTFTKFIAKFTDKGGLPHAEAVEKLVQFMQVDRTERKIDLGGRVALAHIISATESPDCLGRFVQLRGLPILNEWLQETHKGKSGEGGSPKETDKRVEEFLMALLRALSRLPINLNALQSCSIGKSVNHLRSHKSAEIQKRAKCLVENWKKRVDAEMKSNEAKPLVSGQAVSWSGKGGAAEVSNGGNRRSASSDASPKNPVSRTAKPGASDAVTKLNPLTSVSSKLQHMQPTNVATNSKDPPCKSAGGSELPTVKEEKSSSSSQSLNNSHSCSSDHARTFGSPWKEDARSSTAASGNASKTSGSSSRVHRRANSVRLGSGIQKEATAGRSTSLDRSLFQEKSSQSGMASEKGGDTPSDNNSNGHRLIVRFPNPSRSPARSVSGGSFEDPSVTGSRSSSPVDKHEQNGRRVKMKIENSRPELASDANAESWHSNEIKGVAGSDEGDKSAFPTLESNRNTEEAVKEACASRPASSSQVNEKGICSSETKGNSFNPMNALIEIKYSEAGPPLQAGDDTAMNLLASVAGEISKSDLISPSASPRNSSANEVGCEGDSIEKLKVECDIAPSQLQGSSDVQKVILVKQEKADPCLIAKEERNQRAHLSLHDNKITTSTGLSPQNGTDCNAIESSAKTENQAEGCTNKCLPVPGADSQGQDLNACSSRGPVEDGRISSPDVVDTALGGQCNSAVSNRTSELLPPEELQLSAPDKQPHALLKQTDTKPLGVVLDQLEAMDTRDGSTGGKLDLKSSVCPLAVGPKKAEVLGVNTVLKEDEKEQPSSTSADVNKLVAFPVDVPNGIKESKDGSSESSSQVKPQAIISQDFEHDASQSPKKLSDDVGAKEDLVSSVAAPAKGPFVPPENLLRVKPEAGWKGSAATSAFRPAEPRKVVGTSVTAPDIVGSDAARKRSRPAFDIDLNVADDQILEEDISQSSAHTVGSESGNSRSRDGPVRSAGIELDLNRADEVAENNQFISNSSNRVEVTLLPARSLPGGLPSTSMNGSKNFFDLNNGPSLDEASTEPAQRSLSSKGASSIPFLPQVAGLRMNGTEINNMSPWFATANPYAPVAMQSFLPARGEQPYPIETASGTQRMIASAADSSQFGSDSGRAPVVSTAPTMVFHPPPAYQYAGFPFTPSVHLQTAGFPIGSTSYANSAPAGVPYFPTIAPSLVGSTGALPPQHVRQYAINRPEGSSSDGLDSNWKWKRPGGFDLNSGPGSIDLEGKDERILSSVRQNLMTPQQAFAEEQTRMYQLPGVGIKRKEPEGSWDPDRSSYKQLSWQ</sequence>
<dbReference type="PROSITE" id="PS51319">
    <property type="entry name" value="TFIIS_N"/>
    <property type="match status" value="1"/>
</dbReference>
<evidence type="ECO:0000256" key="3">
    <source>
        <dbReference type="PROSITE-ProRule" id="PRU00649"/>
    </source>
</evidence>
<dbReference type="InterPro" id="IPR017923">
    <property type="entry name" value="TFIIS_N"/>
</dbReference>
<feature type="compositionally biased region" description="Basic and acidic residues" evidence="4">
    <location>
        <begin position="42"/>
        <end position="57"/>
    </location>
</feature>
<feature type="compositionally biased region" description="Polar residues" evidence="4">
    <location>
        <begin position="1000"/>
        <end position="1014"/>
    </location>
</feature>
<keyword evidence="7" id="KW-1185">Reference proteome</keyword>
<dbReference type="Gramene" id="TraesCS6D03G0684100.3">
    <property type="protein sequence ID" value="TraesCS6D03G0684100.3.CDS"/>
    <property type="gene ID" value="TraesCS6D03G0684100"/>
</dbReference>
<reference evidence="6" key="1">
    <citation type="submission" date="2018-08" db="EMBL/GenBank/DDBJ databases">
        <authorList>
            <person name="Rossello M."/>
        </authorList>
    </citation>
    <scope>NUCLEOTIDE SEQUENCE [LARGE SCALE GENOMIC DNA]</scope>
    <source>
        <strain evidence="6">cv. Chinese Spring</strain>
    </source>
</reference>
<dbReference type="Pfam" id="PF08711">
    <property type="entry name" value="Med26"/>
    <property type="match status" value="1"/>
</dbReference>
<dbReference type="GO" id="GO:0005634">
    <property type="term" value="C:nucleus"/>
    <property type="evidence" value="ECO:0007669"/>
    <property type="project" value="UniProtKB-SubCell"/>
</dbReference>
<evidence type="ECO:0000256" key="2">
    <source>
        <dbReference type="ARBA" id="ARBA00023242"/>
    </source>
</evidence>
<evidence type="ECO:0000313" key="7">
    <source>
        <dbReference type="Proteomes" id="UP000019116"/>
    </source>
</evidence>
<feature type="region of interest" description="Disordered" evidence="4">
    <location>
        <begin position="1322"/>
        <end position="1348"/>
    </location>
</feature>
<organism evidence="6">
    <name type="scientific">Triticum aestivum</name>
    <name type="common">Wheat</name>
    <dbReference type="NCBI Taxonomy" id="4565"/>
    <lineage>
        <taxon>Eukaryota</taxon>
        <taxon>Viridiplantae</taxon>
        <taxon>Streptophyta</taxon>
        <taxon>Embryophyta</taxon>
        <taxon>Tracheophyta</taxon>
        <taxon>Spermatophyta</taxon>
        <taxon>Magnoliopsida</taxon>
        <taxon>Liliopsida</taxon>
        <taxon>Poales</taxon>
        <taxon>Poaceae</taxon>
        <taxon>BOP clade</taxon>
        <taxon>Pooideae</taxon>
        <taxon>Triticodae</taxon>
        <taxon>Triticeae</taxon>
        <taxon>Triticinae</taxon>
        <taxon>Triticum</taxon>
    </lineage>
</organism>
<feature type="compositionally biased region" description="Basic and acidic residues" evidence="4">
    <location>
        <begin position="347"/>
        <end position="363"/>
    </location>
</feature>
<feature type="compositionally biased region" description="Polar residues" evidence="4">
    <location>
        <begin position="291"/>
        <end position="313"/>
    </location>
</feature>
<feature type="region of interest" description="Disordered" evidence="4">
    <location>
        <begin position="682"/>
        <end position="702"/>
    </location>
</feature>
<feature type="compositionally biased region" description="Polar residues" evidence="4">
    <location>
        <begin position="258"/>
        <end position="276"/>
    </location>
</feature>
<dbReference type="PANTHER" id="PTHR46548">
    <property type="entry name" value="BAH AND TFIIS DOMAIN-CONTAINING PROTEIN-RELATED"/>
    <property type="match status" value="1"/>
</dbReference>
<feature type="domain" description="TFIIS N-terminal" evidence="5">
    <location>
        <begin position="144"/>
        <end position="230"/>
    </location>
</feature>
<feature type="region of interest" description="Disordered" evidence="4">
    <location>
        <begin position="1"/>
        <end position="57"/>
    </location>
</feature>
<keyword evidence="2 3" id="KW-0539">Nucleus</keyword>
<feature type="region of interest" description="Disordered" evidence="4">
    <location>
        <begin position="997"/>
        <end position="1022"/>
    </location>
</feature>
<dbReference type="SMART" id="SM00509">
    <property type="entry name" value="TFS2N"/>
    <property type="match status" value="1"/>
</dbReference>
<dbReference type="PANTHER" id="PTHR46548:SF1">
    <property type="entry name" value="BAH AND TFIIS DOMAIN-CONTAINING PROTEIN-RELATED"/>
    <property type="match status" value="1"/>
</dbReference>
<feature type="compositionally biased region" description="Polar residues" evidence="4">
    <location>
        <begin position="14"/>
        <end position="25"/>
    </location>
</feature>
<feature type="compositionally biased region" description="Basic and acidic residues" evidence="4">
    <location>
        <begin position="1327"/>
        <end position="1341"/>
    </location>
</feature>
<dbReference type="EnsemblPlants" id="TraesCS6D02G288500.2">
    <property type="protein sequence ID" value="TraesCS6D02G288500.2"/>
    <property type="gene ID" value="TraesCS6D02G288500"/>
</dbReference>
<feature type="region of interest" description="Disordered" evidence="4">
    <location>
        <begin position="234"/>
        <end position="530"/>
    </location>
</feature>
<evidence type="ECO:0000313" key="6">
    <source>
        <dbReference type="EnsemblPlants" id="TraesCS6D02G288500.2"/>
    </source>
</evidence>
<feature type="compositionally biased region" description="Polar residues" evidence="4">
    <location>
        <begin position="1090"/>
        <end position="1100"/>
    </location>
</feature>
<protein>
    <recommendedName>
        <fullName evidence="5">TFIIS N-terminal domain-containing protein</fullName>
    </recommendedName>
</protein>
<feature type="compositionally biased region" description="Polar residues" evidence="4">
    <location>
        <begin position="402"/>
        <end position="421"/>
    </location>
</feature>
<proteinExistence type="predicted"/>
<feature type="compositionally biased region" description="Basic and acidic residues" evidence="4">
    <location>
        <begin position="474"/>
        <end position="492"/>
    </location>
</feature>
<feature type="region of interest" description="Disordered" evidence="4">
    <location>
        <begin position="867"/>
        <end position="886"/>
    </location>
</feature>
<feature type="compositionally biased region" description="Low complexity" evidence="4">
    <location>
        <begin position="364"/>
        <end position="380"/>
    </location>
</feature>
<comment type="subcellular location">
    <subcellularLocation>
        <location evidence="1 3">Nucleus</location>
    </subcellularLocation>
</comment>
<dbReference type="Proteomes" id="UP000019116">
    <property type="component" value="Chromosome 6D"/>
</dbReference>
<dbReference type="SUPFAM" id="SSF47676">
    <property type="entry name" value="Conserved domain common to transcription factors TFIIS, elongin A, CRSP70"/>
    <property type="match status" value="1"/>
</dbReference>
<dbReference type="Gramene" id="TraesPARA_EIv1.0_2146270.8">
    <property type="protein sequence ID" value="TraesPARA_EIv1.0_2146270.8.CDS"/>
    <property type="gene ID" value="TraesPARA_EIv1.0_2146270"/>
</dbReference>
<dbReference type="Gene3D" id="1.20.930.10">
    <property type="entry name" value="Conserved domain common to transcription factors TFIIS, elongin A, CRSP70"/>
    <property type="match status" value="1"/>
</dbReference>
<gene>
    <name evidence="6" type="primary">LOC123145514</name>
</gene>
<evidence type="ECO:0000256" key="1">
    <source>
        <dbReference type="ARBA" id="ARBA00004123"/>
    </source>
</evidence>
<feature type="compositionally biased region" description="Low complexity" evidence="4">
    <location>
        <begin position="334"/>
        <end position="346"/>
    </location>
</feature>
<evidence type="ECO:0000256" key="4">
    <source>
        <dbReference type="SAM" id="MobiDB-lite"/>
    </source>
</evidence>
<name>A0A3B6QI88_WHEAT</name>